<proteinExistence type="predicted"/>
<evidence type="ECO:0000313" key="1">
    <source>
        <dbReference type="EMBL" id="KNY29579.1"/>
    </source>
</evidence>
<comment type="caution">
    <text evidence="1">The sequence shown here is derived from an EMBL/GenBank/DDBJ whole genome shotgun (WGS) entry which is preliminary data.</text>
</comment>
<evidence type="ECO:0008006" key="3">
    <source>
        <dbReference type="Google" id="ProtNLM"/>
    </source>
</evidence>
<dbReference type="EMBL" id="LGTC01000001">
    <property type="protein sequence ID" value="KNY29579.1"/>
    <property type="molecule type" value="Genomic_DNA"/>
</dbReference>
<sequence length="54" mass="6130">MTTINCSLNCIYQADGMCNLENTTMSSISTNPECVYYQEKETKVPSIDILEIYI</sequence>
<reference evidence="2" key="1">
    <citation type="submission" date="2015-07" db="EMBL/GenBank/DDBJ databases">
        <title>Near-Complete Genome Sequence of the Cellulolytic Bacterium Bacteroides (Pseudobacteroides) cellulosolvens ATCC 35603.</title>
        <authorList>
            <person name="Dassa B."/>
            <person name="Utturkar S.M."/>
            <person name="Klingeman D.M."/>
            <person name="Hurt R.A."/>
            <person name="Keller M."/>
            <person name="Xu J."/>
            <person name="Reddy Y.H.K."/>
            <person name="Borovok I."/>
            <person name="Grinberg I.R."/>
            <person name="Lamed R."/>
            <person name="Zhivin O."/>
            <person name="Bayer E.A."/>
            <person name="Brown S.D."/>
        </authorList>
    </citation>
    <scope>NUCLEOTIDE SEQUENCE [LARGE SCALE GENOMIC DNA]</scope>
    <source>
        <strain evidence="2">DSM 2933</strain>
    </source>
</reference>
<name>A0A0L6JV21_9FIRM</name>
<gene>
    <name evidence="1" type="ORF">Bccel_4853</name>
</gene>
<protein>
    <recommendedName>
        <fullName evidence="3">DUF1540 domain-containing protein</fullName>
    </recommendedName>
</protein>
<dbReference type="Proteomes" id="UP000036923">
    <property type="component" value="Unassembled WGS sequence"/>
</dbReference>
<organism evidence="1 2">
    <name type="scientific">Pseudobacteroides cellulosolvens ATCC 35603 = DSM 2933</name>
    <dbReference type="NCBI Taxonomy" id="398512"/>
    <lineage>
        <taxon>Bacteria</taxon>
        <taxon>Bacillati</taxon>
        <taxon>Bacillota</taxon>
        <taxon>Clostridia</taxon>
        <taxon>Eubacteriales</taxon>
        <taxon>Oscillospiraceae</taxon>
        <taxon>Pseudobacteroides</taxon>
    </lineage>
</organism>
<dbReference type="RefSeq" id="WP_154673405.1">
    <property type="nucleotide sequence ID" value="NZ_JQKC01000001.1"/>
</dbReference>
<dbReference type="OrthoDB" id="1707754at2"/>
<accession>A0A0L6JV21</accession>
<dbReference type="STRING" id="398512.Bccel_4853"/>
<keyword evidence="2" id="KW-1185">Reference proteome</keyword>
<evidence type="ECO:0000313" key="2">
    <source>
        <dbReference type="Proteomes" id="UP000036923"/>
    </source>
</evidence>
<dbReference type="AlphaFoldDB" id="A0A0L6JV21"/>